<feature type="compositionally biased region" description="Polar residues" evidence="1">
    <location>
        <begin position="24"/>
        <end position="33"/>
    </location>
</feature>
<protein>
    <submittedName>
        <fullName evidence="2">Uncharacterized protein</fullName>
    </submittedName>
</protein>
<feature type="region of interest" description="Disordered" evidence="1">
    <location>
        <begin position="1"/>
        <end position="33"/>
    </location>
</feature>
<name>A0A3N2PQQ0_SODAK</name>
<keyword evidence="3" id="KW-1185">Reference proteome</keyword>
<gene>
    <name evidence="2" type="ORF">SODALDRAFT_361657</name>
</gene>
<sequence length="82" mass="8859">MHHPNQLDDPSCSVSSFPALDIPTSGSQDTYDASSLTRRAVSYQSLPSLDVHVSWDVERSDSSHGFVPATVFLASSSHLTPQ</sequence>
<dbReference type="Proteomes" id="UP000272025">
    <property type="component" value="Unassembled WGS sequence"/>
</dbReference>
<dbReference type="EMBL" id="ML119058">
    <property type="protein sequence ID" value="ROT36833.1"/>
    <property type="molecule type" value="Genomic_DNA"/>
</dbReference>
<proteinExistence type="predicted"/>
<reference evidence="2 3" key="1">
    <citation type="journal article" date="2018" name="Mol. Ecol.">
        <title>The obligate alkalophilic soda-lake fungus Sodiomyces alkalinus has shifted to a protein diet.</title>
        <authorList>
            <person name="Grum-Grzhimaylo A.A."/>
            <person name="Falkoski D.L."/>
            <person name="van den Heuvel J."/>
            <person name="Valero-Jimenez C.A."/>
            <person name="Min B."/>
            <person name="Choi I.G."/>
            <person name="Lipzen A."/>
            <person name="Daum C.G."/>
            <person name="Aanen D.K."/>
            <person name="Tsang A."/>
            <person name="Henrissat B."/>
            <person name="Bilanenko E.N."/>
            <person name="de Vries R.P."/>
            <person name="van Kan J.A.L."/>
            <person name="Grigoriev I.V."/>
            <person name="Debets A.J.M."/>
        </authorList>
    </citation>
    <scope>NUCLEOTIDE SEQUENCE [LARGE SCALE GENOMIC DNA]</scope>
    <source>
        <strain evidence="2 3">F11</strain>
    </source>
</reference>
<evidence type="ECO:0000313" key="3">
    <source>
        <dbReference type="Proteomes" id="UP000272025"/>
    </source>
</evidence>
<dbReference type="RefSeq" id="XP_028464639.1">
    <property type="nucleotide sequence ID" value="XM_028614392.1"/>
</dbReference>
<dbReference type="AlphaFoldDB" id="A0A3N2PQQ0"/>
<organism evidence="2 3">
    <name type="scientific">Sodiomyces alkalinus (strain CBS 110278 / VKM F-3762 / F11)</name>
    <name type="common">Alkaliphilic filamentous fungus</name>
    <dbReference type="NCBI Taxonomy" id="1314773"/>
    <lineage>
        <taxon>Eukaryota</taxon>
        <taxon>Fungi</taxon>
        <taxon>Dikarya</taxon>
        <taxon>Ascomycota</taxon>
        <taxon>Pezizomycotina</taxon>
        <taxon>Sordariomycetes</taxon>
        <taxon>Hypocreomycetidae</taxon>
        <taxon>Glomerellales</taxon>
        <taxon>Plectosphaerellaceae</taxon>
        <taxon>Sodiomyces</taxon>
    </lineage>
</organism>
<evidence type="ECO:0000313" key="2">
    <source>
        <dbReference type="EMBL" id="ROT36833.1"/>
    </source>
</evidence>
<evidence type="ECO:0000256" key="1">
    <source>
        <dbReference type="SAM" id="MobiDB-lite"/>
    </source>
</evidence>
<accession>A0A3N2PQQ0</accession>
<dbReference type="GeneID" id="39582870"/>